<organism evidence="2 3">
    <name type="scientific">Allorhodopirellula heiligendammensis</name>
    <dbReference type="NCBI Taxonomy" id="2714739"/>
    <lineage>
        <taxon>Bacteria</taxon>
        <taxon>Pseudomonadati</taxon>
        <taxon>Planctomycetota</taxon>
        <taxon>Planctomycetia</taxon>
        <taxon>Pirellulales</taxon>
        <taxon>Pirellulaceae</taxon>
        <taxon>Allorhodopirellula</taxon>
    </lineage>
</organism>
<evidence type="ECO:0000313" key="3">
    <source>
        <dbReference type="Proteomes" id="UP000319908"/>
    </source>
</evidence>
<feature type="compositionally biased region" description="Basic and acidic residues" evidence="1">
    <location>
        <begin position="45"/>
        <end position="62"/>
    </location>
</feature>
<evidence type="ECO:0000313" key="2">
    <source>
        <dbReference type="EMBL" id="TWU19679.1"/>
    </source>
</evidence>
<reference evidence="2 3" key="1">
    <citation type="journal article" date="2020" name="Antonie Van Leeuwenhoek">
        <title>Rhodopirellula heiligendammensis sp. nov., Rhodopirellula pilleata sp. nov., and Rhodopirellula solitaria sp. nov. isolated from natural or artificial marine surfaces in Northern Germany and California, USA, and emended description of the genus Rhodopirellula.</title>
        <authorList>
            <person name="Kallscheuer N."/>
            <person name="Wiegand S."/>
            <person name="Jogler M."/>
            <person name="Boedeker C."/>
            <person name="Peeters S.H."/>
            <person name="Rast P."/>
            <person name="Heuer A."/>
            <person name="Jetten M.S.M."/>
            <person name="Rohde M."/>
            <person name="Jogler C."/>
        </authorList>
    </citation>
    <scope>NUCLEOTIDE SEQUENCE [LARGE SCALE GENOMIC DNA]</scope>
    <source>
        <strain evidence="2 3">Poly21</strain>
    </source>
</reference>
<proteinExistence type="predicted"/>
<sequence length="62" mass="6720">MLSHSVLAPFVSPSQSFVSLSDEDVAAIQSLYSAAPSEPTTAFDHSADTTDGQHDRSIERRR</sequence>
<dbReference type="OrthoDB" id="252952at2"/>
<dbReference type="EMBL" id="SJPU01000001">
    <property type="protein sequence ID" value="TWU19679.1"/>
    <property type="molecule type" value="Genomic_DNA"/>
</dbReference>
<name>A0A5C6CA77_9BACT</name>
<evidence type="ECO:0000256" key="1">
    <source>
        <dbReference type="SAM" id="MobiDB-lite"/>
    </source>
</evidence>
<feature type="region of interest" description="Disordered" evidence="1">
    <location>
        <begin position="36"/>
        <end position="62"/>
    </location>
</feature>
<protein>
    <submittedName>
        <fullName evidence="2">Uncharacterized protein</fullName>
    </submittedName>
</protein>
<comment type="caution">
    <text evidence="2">The sequence shown here is derived from an EMBL/GenBank/DDBJ whole genome shotgun (WGS) entry which is preliminary data.</text>
</comment>
<accession>A0A5C6CA77</accession>
<keyword evidence="3" id="KW-1185">Reference proteome</keyword>
<gene>
    <name evidence="2" type="ORF">Poly21_18540</name>
</gene>
<dbReference type="Proteomes" id="UP000319908">
    <property type="component" value="Unassembled WGS sequence"/>
</dbReference>
<dbReference type="AlphaFoldDB" id="A0A5C6CA77"/>